<evidence type="ECO:0000256" key="1">
    <source>
        <dbReference type="SAM" id="MobiDB-lite"/>
    </source>
</evidence>
<protein>
    <submittedName>
        <fullName evidence="3">Fbxo48_0 protein</fullName>
    </submittedName>
    <submittedName>
        <fullName evidence="4">Fbxo48_1 protein</fullName>
    </submittedName>
</protein>
<proteinExistence type="predicted"/>
<keyword evidence="2" id="KW-0732">Signal</keyword>
<keyword evidence="5" id="KW-1185">Reference proteome</keyword>
<name>A0A0C9QS18_9HYME</name>
<accession>A0A0C9QS18</accession>
<dbReference type="AlphaFoldDB" id="A0A0C9QS18"/>
<dbReference type="RefSeq" id="XP_011300075.1">
    <property type="nucleotide sequence ID" value="XM_011301773.1"/>
</dbReference>
<dbReference type="InterPro" id="IPR031734">
    <property type="entry name" value="MBF2"/>
</dbReference>
<feature type="signal peptide" evidence="2">
    <location>
        <begin position="1"/>
        <end position="23"/>
    </location>
</feature>
<accession>A0A9R1SZR3</accession>
<dbReference type="EMBL" id="GBYB01006544">
    <property type="protein sequence ID" value="JAG76311.1"/>
    <property type="molecule type" value="Transcribed_RNA"/>
</dbReference>
<dbReference type="Proteomes" id="UP000694866">
    <property type="component" value="Unplaced"/>
</dbReference>
<evidence type="ECO:0000313" key="5">
    <source>
        <dbReference type="Proteomes" id="UP000694866"/>
    </source>
</evidence>
<dbReference type="EMBL" id="GBYB01015100">
    <property type="protein sequence ID" value="JAG84867.1"/>
    <property type="molecule type" value="Transcribed_RNA"/>
</dbReference>
<evidence type="ECO:0000313" key="6">
    <source>
        <dbReference type="RefSeq" id="XP_011300075.1"/>
    </source>
</evidence>
<dbReference type="GeneID" id="105264708"/>
<organism evidence="3">
    <name type="scientific">Fopius arisanus</name>
    <dbReference type="NCBI Taxonomy" id="64838"/>
    <lineage>
        <taxon>Eukaryota</taxon>
        <taxon>Metazoa</taxon>
        <taxon>Ecdysozoa</taxon>
        <taxon>Arthropoda</taxon>
        <taxon>Hexapoda</taxon>
        <taxon>Insecta</taxon>
        <taxon>Pterygota</taxon>
        <taxon>Neoptera</taxon>
        <taxon>Endopterygota</taxon>
        <taxon>Hymenoptera</taxon>
        <taxon>Apocrita</taxon>
        <taxon>Ichneumonoidea</taxon>
        <taxon>Braconidae</taxon>
        <taxon>Opiinae</taxon>
        <taxon>Fopius</taxon>
    </lineage>
</organism>
<dbReference type="Pfam" id="PF15868">
    <property type="entry name" value="MBF2"/>
    <property type="match status" value="1"/>
</dbReference>
<feature type="compositionally biased region" description="Basic and acidic residues" evidence="1">
    <location>
        <begin position="126"/>
        <end position="140"/>
    </location>
</feature>
<reference evidence="3" key="1">
    <citation type="submission" date="2015-01" db="EMBL/GenBank/DDBJ databases">
        <title>Transcriptome Assembly of Fopius arisanus.</title>
        <authorList>
            <person name="Geib S."/>
        </authorList>
    </citation>
    <scope>NUCLEOTIDE SEQUENCE</scope>
</reference>
<feature type="region of interest" description="Disordered" evidence="1">
    <location>
        <begin position="126"/>
        <end position="151"/>
    </location>
</feature>
<gene>
    <name evidence="3" type="primary">Fbxo48_0</name>
    <name evidence="4" type="synonym">Fbxo48_1</name>
    <name evidence="6" type="synonym">LOC105264708</name>
    <name evidence="4" type="ORF">g.54423</name>
    <name evidence="3" type="ORF">g.54438</name>
</gene>
<sequence length="248" mass="28338">MMYPLQLIVQISFLLLFPNLLHGTYHRRTLLSKNSSLEAEPQELKPEFQTSENRLLLPKPSIREVTSDHNELIRQAYQREVNDSIKDYYAQRKIVMDNYHARQKKIAAKFSDKFIKSAATAVAKTIKPENSEKTSPRYQDDEPWNNSNGRVFGQHRFGDRRNSSEETLVYQHNIGIGLKGLSTLNAAIEVLLDETITITCVELTPSDNSPAKVQILSGGPDYNFVKLKFTPEKNRGLTYAIKIWGVKV</sequence>
<dbReference type="KEGG" id="fas:105264708"/>
<reference evidence="6" key="2">
    <citation type="submission" date="2025-04" db="UniProtKB">
        <authorList>
            <consortium name="RefSeq"/>
        </authorList>
    </citation>
    <scope>IDENTIFICATION</scope>
    <source>
        <strain evidence="6">USDA-PBARC FA_bdor</strain>
        <tissue evidence="6">Whole organism</tissue>
    </source>
</reference>
<evidence type="ECO:0000313" key="3">
    <source>
        <dbReference type="EMBL" id="JAG76311.1"/>
    </source>
</evidence>
<feature type="chain" id="PRO_5007394576" evidence="2">
    <location>
        <begin position="24"/>
        <end position="248"/>
    </location>
</feature>
<evidence type="ECO:0000313" key="4">
    <source>
        <dbReference type="EMBL" id="JAG84867.1"/>
    </source>
</evidence>
<dbReference type="OrthoDB" id="8192785at2759"/>
<evidence type="ECO:0000256" key="2">
    <source>
        <dbReference type="SAM" id="SignalP"/>
    </source>
</evidence>